<proteinExistence type="predicted"/>
<comment type="caution">
    <text evidence="1">The sequence shown here is derived from an EMBL/GenBank/DDBJ whole genome shotgun (WGS) entry which is preliminary data.</text>
</comment>
<evidence type="ECO:0000313" key="2">
    <source>
        <dbReference type="EMBL" id="TRL36638.1"/>
    </source>
</evidence>
<dbReference type="EMBL" id="PUIV01000022">
    <property type="protein sequence ID" value="PWB93394.1"/>
    <property type="molecule type" value="Genomic_DNA"/>
</dbReference>
<evidence type="ECO:0000313" key="1">
    <source>
        <dbReference type="EMBL" id="PWB93394.1"/>
    </source>
</evidence>
<sequence length="113" mass="12376">MDNVSRGVQGAWRDLSHFLPARARMRPTLRRKAQSLVHRGDLSPDCIVTSIFETGEAVMCVTQFAVGGAHQTVIAPLGQLAFDRAGPLSKEIDLLRARLSRDPAAVRRPAEIC</sequence>
<evidence type="ECO:0000313" key="3">
    <source>
        <dbReference type="Proteomes" id="UP000245137"/>
    </source>
</evidence>
<reference evidence="1" key="2">
    <citation type="submission" date="2018-02" db="EMBL/GenBank/DDBJ databases">
        <authorList>
            <person name="Cohen D.B."/>
            <person name="Kent A.D."/>
        </authorList>
    </citation>
    <scope>NUCLEOTIDE SEQUENCE</scope>
    <source>
        <strain evidence="1">DSM 17706</strain>
    </source>
</reference>
<protein>
    <submittedName>
        <fullName evidence="1">Uncharacterized protein</fullName>
    </submittedName>
</protein>
<dbReference type="OrthoDB" id="8454060at2"/>
<dbReference type="RefSeq" id="WP_108917756.1">
    <property type="nucleotide sequence ID" value="NZ_BGJY01000011.1"/>
</dbReference>
<organism evidence="1 3">
    <name type="scientific">Methylosinus sporium</name>
    <dbReference type="NCBI Taxonomy" id="428"/>
    <lineage>
        <taxon>Bacteria</taxon>
        <taxon>Pseudomonadati</taxon>
        <taxon>Pseudomonadota</taxon>
        <taxon>Alphaproteobacteria</taxon>
        <taxon>Hyphomicrobiales</taxon>
        <taxon>Methylocystaceae</taxon>
        <taxon>Methylosinus</taxon>
    </lineage>
</organism>
<reference evidence="2 4" key="3">
    <citation type="submission" date="2019-07" db="EMBL/GenBank/DDBJ databases">
        <title>Ln-dependent methylotrophs.</title>
        <authorList>
            <person name="Tani A."/>
        </authorList>
    </citation>
    <scope>NUCLEOTIDE SEQUENCE [LARGE SCALE GENOMIC DNA]</scope>
    <source>
        <strain evidence="2 4">SM89A</strain>
    </source>
</reference>
<evidence type="ECO:0000313" key="4">
    <source>
        <dbReference type="Proteomes" id="UP000316781"/>
    </source>
</evidence>
<dbReference type="EMBL" id="VJMF01000018">
    <property type="protein sequence ID" value="TRL36638.1"/>
    <property type="molecule type" value="Genomic_DNA"/>
</dbReference>
<dbReference type="AlphaFoldDB" id="A0A2U1SP63"/>
<dbReference type="Proteomes" id="UP000316781">
    <property type="component" value="Unassembled WGS sequence"/>
</dbReference>
<reference evidence="1 3" key="1">
    <citation type="journal article" date="2018" name="Appl. Microbiol. Biotechnol.">
        <title>Co-cultivation of the strictly anaerobic methanogen Methanosarcina barkeri with aerobic methanotrophs in an oxygen-limited membrane bioreactor.</title>
        <authorList>
            <person name="In 't Zandt M.H."/>
            <person name="van den Bosch T.J.M."/>
            <person name="Rijkers R."/>
            <person name="van Kessel M.A.H.J."/>
            <person name="Jetten M.S.M."/>
            <person name="Welte C.U."/>
        </authorList>
    </citation>
    <scope>NUCLEOTIDE SEQUENCE [LARGE SCALE GENOMIC DNA]</scope>
    <source>
        <strain evidence="1 3">DSM 17706</strain>
    </source>
</reference>
<keyword evidence="3" id="KW-1185">Reference proteome</keyword>
<dbReference type="Proteomes" id="UP000245137">
    <property type="component" value="Unassembled WGS sequence"/>
</dbReference>
<name>A0A2U1SP63_METSR</name>
<gene>
    <name evidence="1" type="ORF">C5689_13275</name>
    <name evidence="2" type="ORF">FM996_04125</name>
</gene>
<accession>A0A2U1SP63</accession>